<organism evidence="2">
    <name type="scientific">hydrothermal vent metagenome</name>
    <dbReference type="NCBI Taxonomy" id="652676"/>
    <lineage>
        <taxon>unclassified sequences</taxon>
        <taxon>metagenomes</taxon>
        <taxon>ecological metagenomes</taxon>
    </lineage>
</organism>
<sequence>MAKKMKIKAKEKDGVVKVKAMFTSLMADKEEAEKKKIKAEYIAHVIGRVNDKVVYEATTSGFMAENPLMKFEFTGAKKGDTLEFTLTDNHGKVETGSKKIK</sequence>
<dbReference type="SUPFAM" id="SSF81296">
    <property type="entry name" value="E set domains"/>
    <property type="match status" value="1"/>
</dbReference>
<gene>
    <name evidence="2" type="ORF">MNB_SV-13-1744</name>
</gene>
<name>A0A1W1CIL9_9ZZZZ</name>
<dbReference type="NCBIfam" id="TIGR04490">
    <property type="entry name" value="SoxZ_true"/>
    <property type="match status" value="1"/>
</dbReference>
<dbReference type="InterPro" id="IPR030995">
    <property type="entry name" value="SoxZ"/>
</dbReference>
<feature type="domain" description="Sulphur oxidation protein SoxZ" evidence="1">
    <location>
        <begin position="7"/>
        <end position="97"/>
    </location>
</feature>
<dbReference type="InterPro" id="IPR014880">
    <property type="entry name" value="SoxZ_dom"/>
</dbReference>
<evidence type="ECO:0000313" key="2">
    <source>
        <dbReference type="EMBL" id="SFV65511.1"/>
    </source>
</evidence>
<dbReference type="EMBL" id="FPHM01000095">
    <property type="protein sequence ID" value="SFV65511.1"/>
    <property type="molecule type" value="Genomic_DNA"/>
</dbReference>
<dbReference type="Gene3D" id="2.60.40.10">
    <property type="entry name" value="Immunoglobulins"/>
    <property type="match status" value="1"/>
</dbReference>
<dbReference type="InterPro" id="IPR013783">
    <property type="entry name" value="Ig-like_fold"/>
</dbReference>
<dbReference type="Pfam" id="PF08770">
    <property type="entry name" value="SoxZ"/>
    <property type="match status" value="1"/>
</dbReference>
<accession>A0A1W1CIL9</accession>
<dbReference type="AlphaFoldDB" id="A0A1W1CIL9"/>
<evidence type="ECO:0000259" key="1">
    <source>
        <dbReference type="Pfam" id="PF08770"/>
    </source>
</evidence>
<protein>
    <submittedName>
        <fullName evidence="2">Sulfur oxidation protein SoxZ</fullName>
    </submittedName>
</protein>
<reference evidence="2" key="1">
    <citation type="submission" date="2016-10" db="EMBL/GenBank/DDBJ databases">
        <authorList>
            <person name="de Groot N.N."/>
        </authorList>
    </citation>
    <scope>NUCLEOTIDE SEQUENCE</scope>
</reference>
<proteinExistence type="predicted"/>
<dbReference type="InterPro" id="IPR014756">
    <property type="entry name" value="Ig_E-set"/>
</dbReference>